<evidence type="ECO:0000313" key="2">
    <source>
        <dbReference type="Proteomes" id="UP000293398"/>
    </source>
</evidence>
<dbReference type="Proteomes" id="UP000293398">
    <property type="component" value="Unassembled WGS sequence"/>
</dbReference>
<name>A0A4Q7VSX0_9BURK</name>
<proteinExistence type="predicted"/>
<dbReference type="EMBL" id="SHKO01000001">
    <property type="protein sequence ID" value="RZT99589.1"/>
    <property type="molecule type" value="Genomic_DNA"/>
</dbReference>
<comment type="caution">
    <text evidence="1">The sequence shown here is derived from an EMBL/GenBank/DDBJ whole genome shotgun (WGS) entry which is preliminary data.</text>
</comment>
<accession>A0A4Q7VSX0</accession>
<protein>
    <submittedName>
        <fullName evidence="1">Uncharacterized protein</fullName>
    </submittedName>
</protein>
<gene>
    <name evidence="1" type="ORF">EV681_1380</name>
</gene>
<sequence length="306" mass="33605">MHVNRRRFLTLSKRPQEGPWPAFCRRVQRALEAPLTDEQETDGYYCARVVLQDLGDLPSLRQLCQEYDVAMVLEGTATAATIIGRSSLIVSAGSRLHGTEALGEHACLALPGTAVAHMQALGYEQFSHVPSELTLAQWLAMPQWHDCRPGCTANSGLERVHALFADGQTAVLGGFGVNDESPLRLPALQRLIPALFEQLSDPDIARCAQMPRWPLNYRLDALKPRLGDINLAQLFLGHGGTLIWCQELVIRRMRHNAIVTDAALSDADHDFAVGVHHHIEGNIKALFDPGGLFVYPDELLPGCAGL</sequence>
<dbReference type="OrthoDB" id="8689618at2"/>
<evidence type="ECO:0000313" key="1">
    <source>
        <dbReference type="EMBL" id="RZT99589.1"/>
    </source>
</evidence>
<keyword evidence="2" id="KW-1185">Reference proteome</keyword>
<dbReference type="AlphaFoldDB" id="A0A4Q7VSX0"/>
<dbReference type="RefSeq" id="WP_130303575.1">
    <property type="nucleotide sequence ID" value="NZ_SHKO01000001.1"/>
</dbReference>
<reference evidence="1 2" key="1">
    <citation type="submission" date="2019-02" db="EMBL/GenBank/DDBJ databases">
        <title>Genomic Encyclopedia of Type Strains, Phase IV (KMG-IV): sequencing the most valuable type-strain genomes for metagenomic binning, comparative biology and taxonomic classification.</title>
        <authorList>
            <person name="Goeker M."/>
        </authorList>
    </citation>
    <scope>NUCLEOTIDE SEQUENCE [LARGE SCALE GENOMIC DNA]</scope>
    <source>
        <strain evidence="1 2">DSM 23814</strain>
    </source>
</reference>
<organism evidence="1 2">
    <name type="scientific">Advenella incenata</name>
    <dbReference type="NCBI Taxonomy" id="267800"/>
    <lineage>
        <taxon>Bacteria</taxon>
        <taxon>Pseudomonadati</taxon>
        <taxon>Pseudomonadota</taxon>
        <taxon>Betaproteobacteria</taxon>
        <taxon>Burkholderiales</taxon>
        <taxon>Alcaligenaceae</taxon>
    </lineage>
</organism>